<keyword evidence="2" id="KW-0548">Nucleotidyltransferase</keyword>
<dbReference type="EC" id="2.7.7.49" evidence="2"/>
<dbReference type="GO" id="GO:0004519">
    <property type="term" value="F:endonuclease activity"/>
    <property type="evidence" value="ECO:0007669"/>
    <property type="project" value="InterPro"/>
</dbReference>
<dbReference type="InterPro" id="IPR025960">
    <property type="entry name" value="RVT_N"/>
</dbReference>
<evidence type="ECO:0000313" key="2">
    <source>
        <dbReference type="EMBL" id="QOV24656.1"/>
    </source>
</evidence>
<keyword evidence="2" id="KW-0808">Transferase</keyword>
<dbReference type="InterPro" id="IPR030931">
    <property type="entry name" value="Group_II_RT_mat"/>
</dbReference>
<dbReference type="CDD" id="cd00085">
    <property type="entry name" value="HNHc"/>
    <property type="match status" value="1"/>
</dbReference>
<dbReference type="InterPro" id="IPR003615">
    <property type="entry name" value="HNH_nuc"/>
</dbReference>
<gene>
    <name evidence="2" type="primary">ltrA</name>
    <name evidence="2" type="ORF">IM676_09825</name>
</gene>
<keyword evidence="3" id="KW-1185">Reference proteome</keyword>
<dbReference type="KEGG" id="aee:IM676_09825"/>
<dbReference type="Pfam" id="PF13655">
    <property type="entry name" value="RVT_N"/>
    <property type="match status" value="1"/>
</dbReference>
<dbReference type="Pfam" id="PF01844">
    <property type="entry name" value="HNH"/>
    <property type="match status" value="1"/>
</dbReference>
<evidence type="ECO:0000313" key="3">
    <source>
        <dbReference type="Proteomes" id="UP000593846"/>
    </source>
</evidence>
<dbReference type="GO" id="GO:0008270">
    <property type="term" value="F:zinc ion binding"/>
    <property type="evidence" value="ECO:0007669"/>
    <property type="project" value="InterPro"/>
</dbReference>
<accession>A0A7S6RGX5</accession>
<dbReference type="EMBL" id="CP063311">
    <property type="protein sequence ID" value="QOV24656.1"/>
    <property type="molecule type" value="Genomic_DNA"/>
</dbReference>
<dbReference type="PANTHER" id="PTHR34047:SF10">
    <property type="entry name" value="GROUP II INTRON-ASSOCIATED OPEN READING FRAME"/>
    <property type="match status" value="1"/>
</dbReference>
<keyword evidence="2" id="KW-0695">RNA-directed DNA polymerase</keyword>
<dbReference type="Pfam" id="PF00078">
    <property type="entry name" value="RVT_1"/>
    <property type="match status" value="1"/>
</dbReference>
<dbReference type="NCBIfam" id="TIGR04416">
    <property type="entry name" value="group_II_RT_mat"/>
    <property type="match status" value="1"/>
</dbReference>
<dbReference type="InterPro" id="IPR013597">
    <property type="entry name" value="Mat_intron_G2"/>
</dbReference>
<dbReference type="InterPro" id="IPR000477">
    <property type="entry name" value="RT_dom"/>
</dbReference>
<dbReference type="SUPFAM" id="SSF56672">
    <property type="entry name" value="DNA/RNA polymerases"/>
    <property type="match status" value="1"/>
</dbReference>
<dbReference type="GO" id="GO:0003964">
    <property type="term" value="F:RNA-directed DNA polymerase activity"/>
    <property type="evidence" value="ECO:0007669"/>
    <property type="project" value="UniProtKB-KW"/>
</dbReference>
<evidence type="ECO:0000259" key="1">
    <source>
        <dbReference type="PROSITE" id="PS50878"/>
    </source>
</evidence>
<organism evidence="2 3">
    <name type="scientific">Anabaenopsis elenkinii CCIBt3563</name>
    <dbReference type="NCBI Taxonomy" id="2779889"/>
    <lineage>
        <taxon>Bacteria</taxon>
        <taxon>Bacillati</taxon>
        <taxon>Cyanobacteriota</taxon>
        <taxon>Cyanophyceae</taxon>
        <taxon>Nostocales</taxon>
        <taxon>Nodulariaceae</taxon>
        <taxon>Anabaenopsis</taxon>
    </lineage>
</organism>
<dbReference type="InterPro" id="IPR002711">
    <property type="entry name" value="HNH"/>
</dbReference>
<reference evidence="3" key="1">
    <citation type="submission" date="2020-10" db="EMBL/GenBank/DDBJ databases">
        <title>Genome-based taxonomic classification of the species Anabaenopsis elenkinii.</title>
        <authorList>
            <person name="Delbaje E."/>
            <person name="Andreote A.P.D."/>
            <person name="Pellegrinetti T.A."/>
            <person name="Cruz R.B."/>
            <person name="Branco L.H.Z."/>
            <person name="Fiore M.F."/>
        </authorList>
    </citation>
    <scope>NUCLEOTIDE SEQUENCE [LARGE SCALE GENOMIC DNA]</scope>
    <source>
        <strain evidence="3">CCIBt3563</strain>
    </source>
</reference>
<feature type="domain" description="Reverse transcriptase" evidence="1">
    <location>
        <begin position="89"/>
        <end position="335"/>
    </location>
</feature>
<proteinExistence type="predicted"/>
<dbReference type="Proteomes" id="UP000593846">
    <property type="component" value="Chromosome"/>
</dbReference>
<dbReference type="InterPro" id="IPR051083">
    <property type="entry name" value="GrpII_Intron_Splice-Mob/Def"/>
</dbReference>
<dbReference type="PANTHER" id="PTHR34047">
    <property type="entry name" value="NUCLEAR INTRON MATURASE 1, MITOCHONDRIAL-RELATED"/>
    <property type="match status" value="1"/>
</dbReference>
<dbReference type="InterPro" id="IPR043502">
    <property type="entry name" value="DNA/RNA_pol_sf"/>
</dbReference>
<protein>
    <submittedName>
        <fullName evidence="2">Group II intron reverse transcriptase/maturase</fullName>
        <ecNumber evidence="2">2.7.7.49</ecNumber>
    </submittedName>
</protein>
<dbReference type="Gene3D" id="1.10.30.50">
    <property type="match status" value="1"/>
</dbReference>
<name>A0A7S6RGX5_9CYAN</name>
<dbReference type="PROSITE" id="PS50878">
    <property type="entry name" value="RT_POL"/>
    <property type="match status" value="1"/>
</dbReference>
<dbReference type="SMART" id="SM00507">
    <property type="entry name" value="HNHc"/>
    <property type="match status" value="1"/>
</dbReference>
<dbReference type="CDD" id="cd01651">
    <property type="entry name" value="RT_G2_intron"/>
    <property type="match status" value="1"/>
</dbReference>
<sequence>MSKTSVKTTVEWNTMNWKQLERRVYKIQKRIYQASARGDVKVVRGLQKVLMKSWSAKALATRRVTQDNQGKKTAGIDGVKALSPSERMELVEELNLGSKPKPTRRVWIDKPGKDEKRPLGIPTMYDRALQALVKLALEPEWEAKFEPNSYGFRPGRSCHDAIGAIFSSIRFKPKFVLDADIAKCFDKINHQALLKKLNTYPKLRRQIKAWLKAGVVDSKVLFPTEDGTPQGGVISPLLANIALHGMEEILKEYASKLPGKGSKVSKAQAISIIRYADDFVILHENLTVIEQCREILVKWLSEMGLELKPSKTRLAHTLYENQSEKPGFDFLGFNVRQHLVGKYNSGITSHGKILGFKTIITPSMKSVKNHYEKISSIIKRDLPSPQLALISRLNPIIRGWCNYYSSVVSKKVFSKIFSQVYQRLYRWAKRRHPNKSVKWIAKKYWHTIGNYNWEFAAKTDDKFIKLYRHPETPIVRHVKVKGNASPFDGDWVYWSSRMTNHPEADKRVATLLKRQKGKCPECGLYFREGDVMEVDHILPISKGGKDEHKNLQLLHRHCHDKKTATDGSLVGIHDKNHITEEPYEAKVSRTVL</sequence>
<dbReference type="AlphaFoldDB" id="A0A7S6RGX5"/>
<dbReference type="Pfam" id="PF08388">
    <property type="entry name" value="GIIM"/>
    <property type="match status" value="1"/>
</dbReference>
<dbReference type="GO" id="GO:0003676">
    <property type="term" value="F:nucleic acid binding"/>
    <property type="evidence" value="ECO:0007669"/>
    <property type="project" value="InterPro"/>
</dbReference>